<organism evidence="1 2">
    <name type="scientific">Nesidiocoris tenuis</name>
    <dbReference type="NCBI Taxonomy" id="355587"/>
    <lineage>
        <taxon>Eukaryota</taxon>
        <taxon>Metazoa</taxon>
        <taxon>Ecdysozoa</taxon>
        <taxon>Arthropoda</taxon>
        <taxon>Hexapoda</taxon>
        <taxon>Insecta</taxon>
        <taxon>Pterygota</taxon>
        <taxon>Neoptera</taxon>
        <taxon>Paraneoptera</taxon>
        <taxon>Hemiptera</taxon>
        <taxon>Heteroptera</taxon>
        <taxon>Panheteroptera</taxon>
        <taxon>Cimicomorpha</taxon>
        <taxon>Miridae</taxon>
        <taxon>Dicyphina</taxon>
        <taxon>Nesidiocoris</taxon>
    </lineage>
</organism>
<evidence type="ECO:0000313" key="2">
    <source>
        <dbReference type="Proteomes" id="UP000479000"/>
    </source>
</evidence>
<proteinExistence type="predicted"/>
<gene>
    <name evidence="1" type="ORF">NTEN_LOCUS21609</name>
</gene>
<dbReference type="Proteomes" id="UP000479000">
    <property type="component" value="Unassembled WGS sequence"/>
</dbReference>
<dbReference type="EMBL" id="CADCXU010031737">
    <property type="protein sequence ID" value="CAB0017632.1"/>
    <property type="molecule type" value="Genomic_DNA"/>
</dbReference>
<sequence>MSPPGQKRATGIPRYFPHRVTGPVIERRFSIRQQLAINLGSQPVRCSKRSTHTRYQRVQRSVQPELTIAEIVRWQVTRRKSPILPTPIPTLGLYPSHLRTGPMLIRLSRVSFPSPNPNGLILDPHLRHRPGIFRNAESTAAFNIAFYFLLDWAENQQKSPHRQLWHRQSGIDAGFCCACRIFRLRGVKLNFSDTKPTKRGDTIFRAWRRSELKYAQMLAIGIDRVKATAILWIACTHPDVQTGVRQNGDGAKRRRCRTLYFHICCRALMLYHNNSRQNVTIETRIMDITPQKSDSGHYVGGIWLVFRSSAAVIGLIKGQIHNPYLDEIVSHVNVS</sequence>
<keyword evidence="2" id="KW-1185">Reference proteome</keyword>
<dbReference type="AlphaFoldDB" id="A0A6H5HJJ2"/>
<name>A0A6H5HJJ2_9HEMI</name>
<accession>A0A6H5HJJ2</accession>
<protein>
    <submittedName>
        <fullName evidence="1">Uncharacterized protein</fullName>
    </submittedName>
</protein>
<reference evidence="1 2" key="1">
    <citation type="submission" date="2020-02" db="EMBL/GenBank/DDBJ databases">
        <authorList>
            <person name="Ferguson B K."/>
        </authorList>
    </citation>
    <scope>NUCLEOTIDE SEQUENCE [LARGE SCALE GENOMIC DNA]</scope>
</reference>
<evidence type="ECO:0000313" key="1">
    <source>
        <dbReference type="EMBL" id="CAB0017632.1"/>
    </source>
</evidence>